<dbReference type="AlphaFoldDB" id="A0A9X2M269"/>
<accession>A0A9X2M269</accession>
<dbReference type="EMBL" id="JANIIC010000048">
    <property type="protein sequence ID" value="MCQ8833736.1"/>
    <property type="molecule type" value="Genomic_DNA"/>
</dbReference>
<reference evidence="1" key="1">
    <citation type="submission" date="2022-06" db="EMBL/GenBank/DDBJ databases">
        <title>WGS of actinobacteria.</title>
        <authorList>
            <person name="Thawai C."/>
        </authorList>
    </citation>
    <scope>NUCLEOTIDE SEQUENCE</scope>
    <source>
        <strain evidence="1">DSM 42010</strain>
    </source>
</reference>
<sequence>MTSNDEFAADLRPSEAPTGVIVSALRWDILNEWIRYLNDDKHPDKTAEMAYVWGFINRDFGGDALRCLWSKHETNYPMFAEAVWLLHREFSEGAGSDHHPVFADLPPIPADVLFRKIANSSAVAFRKLNEDQMLEILRKAPQDYAAMR</sequence>
<gene>
    <name evidence="1" type="ORF">NQU54_32970</name>
</gene>
<name>A0A9X2M269_STRMQ</name>
<protein>
    <submittedName>
        <fullName evidence="1">Uncharacterized protein</fullName>
    </submittedName>
</protein>
<organism evidence="1 2">
    <name type="scientific">Streptomyces malaysiensis subsp. samsunensis</name>
    <dbReference type="NCBI Taxonomy" id="459658"/>
    <lineage>
        <taxon>Bacteria</taxon>
        <taxon>Bacillati</taxon>
        <taxon>Actinomycetota</taxon>
        <taxon>Actinomycetes</taxon>
        <taxon>Kitasatosporales</taxon>
        <taxon>Streptomycetaceae</taxon>
        <taxon>Streptomyces</taxon>
        <taxon>Streptomyces violaceusniger group</taxon>
    </lineage>
</organism>
<evidence type="ECO:0000313" key="1">
    <source>
        <dbReference type="EMBL" id="MCQ8833736.1"/>
    </source>
</evidence>
<comment type="caution">
    <text evidence="1">The sequence shown here is derived from an EMBL/GenBank/DDBJ whole genome shotgun (WGS) entry which is preliminary data.</text>
</comment>
<dbReference type="RefSeq" id="WP_257634213.1">
    <property type="nucleotide sequence ID" value="NZ_JANIIC010000048.1"/>
</dbReference>
<dbReference type="Proteomes" id="UP001142400">
    <property type="component" value="Unassembled WGS sequence"/>
</dbReference>
<evidence type="ECO:0000313" key="2">
    <source>
        <dbReference type="Proteomes" id="UP001142400"/>
    </source>
</evidence>
<keyword evidence="2" id="KW-1185">Reference proteome</keyword>
<proteinExistence type="predicted"/>